<reference evidence="1 2" key="1">
    <citation type="submission" date="2008-08" db="EMBL/GenBank/DDBJ databases">
        <authorList>
            <person name="Madupu R."/>
            <person name="Durkin A.S."/>
            <person name="Torralba M."/>
            <person name="Methe B."/>
            <person name="Sutton G.G."/>
            <person name="Strausberg R.L."/>
            <person name="Nelson K.E."/>
        </authorList>
    </citation>
    <scope>NUCLEOTIDE SEQUENCE [LARGE SCALE GENOMIC DNA]</scope>
    <source>
        <strain evidence="1 2">RM3267</strain>
    </source>
</reference>
<gene>
    <name evidence="1" type="ORF">CAMRE0001_2308</name>
</gene>
<comment type="caution">
    <text evidence="1">The sequence shown here is derived from an EMBL/GenBank/DDBJ whole genome shotgun (WGS) entry which is preliminary data.</text>
</comment>
<evidence type="ECO:0000313" key="1">
    <source>
        <dbReference type="EMBL" id="EEF12766.1"/>
    </source>
</evidence>
<dbReference type="EMBL" id="ACFU01000039">
    <property type="protein sequence ID" value="EEF12766.1"/>
    <property type="molecule type" value="Genomic_DNA"/>
</dbReference>
<proteinExistence type="predicted"/>
<accession>B9D5F2</accession>
<name>B9D5F2_CAMRE</name>
<dbReference type="Proteomes" id="UP000003082">
    <property type="component" value="Unassembled WGS sequence"/>
</dbReference>
<sequence>MATGVTSSVMTEPNLKITKYRAKRQAAISRDGFLLRYARNAKARKGFASLAVATASRSEVKI</sequence>
<evidence type="ECO:0000313" key="2">
    <source>
        <dbReference type="Proteomes" id="UP000003082"/>
    </source>
</evidence>
<organism evidence="1 2">
    <name type="scientific">Campylobacter rectus RM3267</name>
    <dbReference type="NCBI Taxonomy" id="553218"/>
    <lineage>
        <taxon>Bacteria</taxon>
        <taxon>Pseudomonadati</taxon>
        <taxon>Campylobacterota</taxon>
        <taxon>Epsilonproteobacteria</taxon>
        <taxon>Campylobacterales</taxon>
        <taxon>Campylobacteraceae</taxon>
        <taxon>Campylobacter</taxon>
    </lineage>
</organism>
<dbReference type="AlphaFoldDB" id="B9D5F2"/>
<keyword evidence="2" id="KW-1185">Reference proteome</keyword>
<protein>
    <submittedName>
        <fullName evidence="1">Uncharacterized protein</fullName>
    </submittedName>
</protein>